<dbReference type="AlphaFoldDB" id="A0A0D9YKW9"/>
<name>A0A0D9YKW9_9ORYZ</name>
<keyword evidence="3" id="KW-1185">Reference proteome</keyword>
<feature type="compositionally biased region" description="Basic and acidic residues" evidence="1">
    <location>
        <begin position="13"/>
        <end position="25"/>
    </location>
</feature>
<dbReference type="Gramene" id="OGLUM02G00010.1">
    <property type="protein sequence ID" value="OGLUM02G00010.1"/>
    <property type="gene ID" value="OGLUM02G00010"/>
</dbReference>
<accession>A0A0D9YKW9</accession>
<reference evidence="2" key="1">
    <citation type="submission" date="2015-04" db="UniProtKB">
        <authorList>
            <consortium name="EnsemblPlants"/>
        </authorList>
    </citation>
    <scope>IDENTIFICATION</scope>
</reference>
<evidence type="ECO:0000256" key="1">
    <source>
        <dbReference type="SAM" id="MobiDB-lite"/>
    </source>
</evidence>
<feature type="region of interest" description="Disordered" evidence="1">
    <location>
        <begin position="1"/>
        <end position="29"/>
    </location>
</feature>
<reference evidence="2" key="2">
    <citation type="submission" date="2018-05" db="EMBL/GenBank/DDBJ databases">
        <title>OgluRS3 (Oryza glumaepatula Reference Sequence Version 3).</title>
        <authorList>
            <person name="Zhang J."/>
            <person name="Kudrna D."/>
            <person name="Lee S."/>
            <person name="Talag J."/>
            <person name="Welchert J."/>
            <person name="Wing R.A."/>
        </authorList>
    </citation>
    <scope>NUCLEOTIDE SEQUENCE [LARGE SCALE GENOMIC DNA]</scope>
</reference>
<dbReference type="HOGENOM" id="CLU_2214042_0_0_1"/>
<organism evidence="2">
    <name type="scientific">Oryza glumipatula</name>
    <dbReference type="NCBI Taxonomy" id="40148"/>
    <lineage>
        <taxon>Eukaryota</taxon>
        <taxon>Viridiplantae</taxon>
        <taxon>Streptophyta</taxon>
        <taxon>Embryophyta</taxon>
        <taxon>Tracheophyta</taxon>
        <taxon>Spermatophyta</taxon>
        <taxon>Magnoliopsida</taxon>
        <taxon>Liliopsida</taxon>
        <taxon>Poales</taxon>
        <taxon>Poaceae</taxon>
        <taxon>BOP clade</taxon>
        <taxon>Oryzoideae</taxon>
        <taxon>Oryzeae</taxon>
        <taxon>Oryzinae</taxon>
        <taxon>Oryza</taxon>
    </lineage>
</organism>
<proteinExistence type="predicted"/>
<dbReference type="EnsemblPlants" id="OGLUM02G00010.1">
    <property type="protein sequence ID" value="OGLUM02G00010.1"/>
    <property type="gene ID" value="OGLUM02G00010"/>
</dbReference>
<sequence length="107" mass="11365">MLAACARAPSRSGKPEEGDIGEGERNCMSNVPDVDTISRILCPTVPRQSCVPVFERKGKEEIEKRKGKERIEKMHKTIKAPGGVLPASSAGSGDSPQLAAALHELVG</sequence>
<evidence type="ECO:0000313" key="3">
    <source>
        <dbReference type="Proteomes" id="UP000026961"/>
    </source>
</evidence>
<dbReference type="Proteomes" id="UP000026961">
    <property type="component" value="Chromosome 2"/>
</dbReference>
<protein>
    <submittedName>
        <fullName evidence="2">Uncharacterized protein</fullName>
    </submittedName>
</protein>
<evidence type="ECO:0000313" key="2">
    <source>
        <dbReference type="EnsemblPlants" id="OGLUM02G00010.1"/>
    </source>
</evidence>